<proteinExistence type="inferred from homology"/>
<dbReference type="RefSeq" id="WP_111961004.1">
    <property type="nucleotide sequence ID" value="NZ_BJYI01000025.1"/>
</dbReference>
<dbReference type="InterPro" id="IPR034686">
    <property type="entry name" value="Terpene_cyclase-like_2"/>
</dbReference>
<dbReference type="PANTHER" id="PTHR35201">
    <property type="entry name" value="TERPENE SYNTHASE"/>
    <property type="match status" value="1"/>
</dbReference>
<dbReference type="AlphaFoldDB" id="A0A511YFS6"/>
<keyword evidence="1" id="KW-0479">Metal-binding</keyword>
<dbReference type="GO" id="GO:0046872">
    <property type="term" value="F:metal ion binding"/>
    <property type="evidence" value="ECO:0007669"/>
    <property type="project" value="UniProtKB-KW"/>
</dbReference>
<accession>A0A511YFS6</accession>
<protein>
    <recommendedName>
        <fullName evidence="1">Terpene synthase</fullName>
        <ecNumber evidence="1">4.2.3.-</ecNumber>
    </recommendedName>
</protein>
<organism evidence="2 3">
    <name type="scientific">Chryseobacterium lathyri</name>
    <dbReference type="NCBI Taxonomy" id="395933"/>
    <lineage>
        <taxon>Bacteria</taxon>
        <taxon>Pseudomonadati</taxon>
        <taxon>Bacteroidota</taxon>
        <taxon>Flavobacteriia</taxon>
        <taxon>Flavobacteriales</taxon>
        <taxon>Weeksellaceae</taxon>
        <taxon>Chryseobacterium group</taxon>
        <taxon>Chryseobacterium</taxon>
    </lineage>
</organism>
<evidence type="ECO:0000313" key="2">
    <source>
        <dbReference type="EMBL" id="GEN74055.1"/>
    </source>
</evidence>
<keyword evidence="1" id="KW-0456">Lyase</keyword>
<dbReference type="EMBL" id="BJYI01000025">
    <property type="protein sequence ID" value="GEN74055.1"/>
    <property type="molecule type" value="Genomic_DNA"/>
</dbReference>
<comment type="similarity">
    <text evidence="1">Belongs to the terpene synthase family.</text>
</comment>
<dbReference type="OrthoDB" id="1223397at2"/>
<dbReference type="SFLD" id="SFLDG01020">
    <property type="entry name" value="Terpene_Cyclase_Like_2"/>
    <property type="match status" value="1"/>
</dbReference>
<dbReference type="Pfam" id="PF19086">
    <property type="entry name" value="Terpene_syn_C_2"/>
    <property type="match status" value="1"/>
</dbReference>
<dbReference type="EC" id="4.2.3.-" evidence="1"/>
<comment type="cofactor">
    <cofactor evidence="1">
        <name>Mg(2+)</name>
        <dbReference type="ChEBI" id="CHEBI:18420"/>
    </cofactor>
</comment>
<evidence type="ECO:0000313" key="3">
    <source>
        <dbReference type="Proteomes" id="UP000321150"/>
    </source>
</evidence>
<sequence>MNKLIIPKPTYPWPTIQSPIADSFADEVLSWYDKDYTFTSQEAVKRYKKQNMSQVATYMQPTTINIDHMRPLVRFVMYITIFDDYFELAPLHELRSVRDRIFEVMMGDDPNPNEIGLYRQMAAARKEWLLQGMPQFWIERISTNFYDYITYGVMEETPFKLAKTRIYPSLAHYFVIRKYSIGMMPYGDLIDPGLNFALPVHIYQHPIIQRLMQLLCFLITIQNDLASLPKEMVRQSEMMNIVFVLQNEYKISIEEALAETMRIHDEFVAEMDSLHASLPDFSPYQKETCNYVYHIKLMASGCQNWYDNAGSTRYKTQGFIIPQYGKEEEEL</sequence>
<reference evidence="2 3" key="1">
    <citation type="submission" date="2019-07" db="EMBL/GenBank/DDBJ databases">
        <title>Whole genome shotgun sequence of Chryseobacterium lathyri NBRC 105250.</title>
        <authorList>
            <person name="Hosoyama A."/>
            <person name="Uohara A."/>
            <person name="Ohji S."/>
            <person name="Ichikawa N."/>
        </authorList>
    </citation>
    <scope>NUCLEOTIDE SEQUENCE [LARGE SCALE GENOMIC DNA]</scope>
    <source>
        <strain evidence="2 3">NBRC 105250</strain>
    </source>
</reference>
<dbReference type="GO" id="GO:0010333">
    <property type="term" value="F:terpene synthase activity"/>
    <property type="evidence" value="ECO:0007669"/>
    <property type="project" value="InterPro"/>
</dbReference>
<dbReference type="SUPFAM" id="SSF48576">
    <property type="entry name" value="Terpenoid synthases"/>
    <property type="match status" value="1"/>
</dbReference>
<dbReference type="SFLD" id="SFLDS00005">
    <property type="entry name" value="Isoprenoid_Synthase_Type_I"/>
    <property type="match status" value="1"/>
</dbReference>
<evidence type="ECO:0000256" key="1">
    <source>
        <dbReference type="RuleBase" id="RU366034"/>
    </source>
</evidence>
<keyword evidence="1" id="KW-0460">Magnesium</keyword>
<dbReference type="InterPro" id="IPR008949">
    <property type="entry name" value="Isoprenoid_synthase_dom_sf"/>
</dbReference>
<gene>
    <name evidence="2" type="ORF">CLA01_41270</name>
</gene>
<name>A0A511YFS6_9FLAO</name>
<dbReference type="Gene3D" id="1.10.600.10">
    <property type="entry name" value="Farnesyl Diphosphate Synthase"/>
    <property type="match status" value="1"/>
</dbReference>
<dbReference type="PANTHER" id="PTHR35201:SF4">
    <property type="entry name" value="BETA-PINACENE SYNTHASE-RELATED"/>
    <property type="match status" value="1"/>
</dbReference>
<comment type="caution">
    <text evidence="2">The sequence shown here is derived from an EMBL/GenBank/DDBJ whole genome shotgun (WGS) entry which is preliminary data.</text>
</comment>
<dbReference type="Proteomes" id="UP000321150">
    <property type="component" value="Unassembled WGS sequence"/>
</dbReference>